<evidence type="ECO:0000256" key="5">
    <source>
        <dbReference type="ARBA" id="ARBA00023136"/>
    </source>
</evidence>
<dbReference type="FunFam" id="1.20.1250.20:FF:000232">
    <property type="entry name" value="Organic cation/carnitine transporter 7"/>
    <property type="match status" value="1"/>
</dbReference>
<reference evidence="8 9" key="1">
    <citation type="journal article" date="2007" name="Nature">
        <title>Evolution of genes and genomes on the Drosophila phylogeny.</title>
        <authorList>
            <consortium name="Drosophila 12 Genomes Consortium"/>
            <person name="Clark A.G."/>
            <person name="Eisen M.B."/>
            <person name="Smith D.R."/>
            <person name="Bergman C.M."/>
            <person name="Oliver B."/>
            <person name="Markow T.A."/>
            <person name="Kaufman T.C."/>
            <person name="Kellis M."/>
            <person name="Gelbart W."/>
            <person name="Iyer V.N."/>
            <person name="Pollard D.A."/>
            <person name="Sackton T.B."/>
            <person name="Larracuente A.M."/>
            <person name="Singh N.D."/>
            <person name="Abad J.P."/>
            <person name="Abt D.N."/>
            <person name="Adryan B."/>
            <person name="Aguade M."/>
            <person name="Akashi H."/>
            <person name="Anderson W.W."/>
            <person name="Aquadro C.F."/>
            <person name="Ardell D.H."/>
            <person name="Arguello R."/>
            <person name="Artieri C.G."/>
            <person name="Barbash D.A."/>
            <person name="Barker D."/>
            <person name="Barsanti P."/>
            <person name="Batterham P."/>
            <person name="Batzoglou S."/>
            <person name="Begun D."/>
            <person name="Bhutkar A."/>
            <person name="Blanco E."/>
            <person name="Bosak S.A."/>
            <person name="Bradley R.K."/>
            <person name="Brand A.D."/>
            <person name="Brent M.R."/>
            <person name="Brooks A.N."/>
            <person name="Brown R.H."/>
            <person name="Butlin R.K."/>
            <person name="Caggese C."/>
            <person name="Calvi B.R."/>
            <person name="Bernardo de Carvalho A."/>
            <person name="Caspi A."/>
            <person name="Castrezana S."/>
            <person name="Celniker S.E."/>
            <person name="Chang J.L."/>
            <person name="Chapple C."/>
            <person name="Chatterji S."/>
            <person name="Chinwalla A."/>
            <person name="Civetta A."/>
            <person name="Clifton S.W."/>
            <person name="Comeron J.M."/>
            <person name="Costello J.C."/>
            <person name="Coyne J.A."/>
            <person name="Daub J."/>
            <person name="David R.G."/>
            <person name="Delcher A.L."/>
            <person name="Delehaunty K."/>
            <person name="Do C.B."/>
            <person name="Ebling H."/>
            <person name="Edwards K."/>
            <person name="Eickbush T."/>
            <person name="Evans J.D."/>
            <person name="Filipski A."/>
            <person name="Findeiss S."/>
            <person name="Freyhult E."/>
            <person name="Fulton L."/>
            <person name="Fulton R."/>
            <person name="Garcia A.C."/>
            <person name="Gardiner A."/>
            <person name="Garfield D.A."/>
            <person name="Garvin B.E."/>
            <person name="Gibson G."/>
            <person name="Gilbert D."/>
            <person name="Gnerre S."/>
            <person name="Godfrey J."/>
            <person name="Good R."/>
            <person name="Gotea V."/>
            <person name="Gravely B."/>
            <person name="Greenberg A.J."/>
            <person name="Griffiths-Jones S."/>
            <person name="Gross S."/>
            <person name="Guigo R."/>
            <person name="Gustafson E.A."/>
            <person name="Haerty W."/>
            <person name="Hahn M.W."/>
            <person name="Halligan D.L."/>
            <person name="Halpern A.L."/>
            <person name="Halter G.M."/>
            <person name="Han M.V."/>
            <person name="Heger A."/>
            <person name="Hillier L."/>
            <person name="Hinrichs A.S."/>
            <person name="Holmes I."/>
            <person name="Hoskins R.A."/>
            <person name="Hubisz M.J."/>
            <person name="Hultmark D."/>
            <person name="Huntley M.A."/>
            <person name="Jaffe D.B."/>
            <person name="Jagadeeshan S."/>
            <person name="Jeck W.R."/>
            <person name="Johnson J."/>
            <person name="Jones C.D."/>
            <person name="Jordan W.C."/>
            <person name="Karpen G.H."/>
            <person name="Kataoka E."/>
            <person name="Keightley P.D."/>
            <person name="Kheradpour P."/>
            <person name="Kirkness E.F."/>
            <person name="Koerich L.B."/>
            <person name="Kristiansen K."/>
            <person name="Kudrna D."/>
            <person name="Kulathinal R.J."/>
            <person name="Kumar S."/>
            <person name="Kwok R."/>
            <person name="Lander E."/>
            <person name="Langley C.H."/>
            <person name="Lapoint R."/>
            <person name="Lazzaro B.P."/>
            <person name="Lee S.J."/>
            <person name="Levesque L."/>
            <person name="Li R."/>
            <person name="Lin C.F."/>
            <person name="Lin M.F."/>
            <person name="Lindblad-Toh K."/>
            <person name="Llopart A."/>
            <person name="Long M."/>
            <person name="Low L."/>
            <person name="Lozovsky E."/>
            <person name="Lu J."/>
            <person name="Luo M."/>
            <person name="Machado C.A."/>
            <person name="Makalowski W."/>
            <person name="Marzo M."/>
            <person name="Matsuda M."/>
            <person name="Matzkin L."/>
            <person name="McAllister B."/>
            <person name="McBride C.S."/>
            <person name="McKernan B."/>
            <person name="McKernan K."/>
            <person name="Mendez-Lago M."/>
            <person name="Minx P."/>
            <person name="Mollenhauer M.U."/>
            <person name="Montooth K."/>
            <person name="Mount S.M."/>
            <person name="Mu X."/>
            <person name="Myers E."/>
            <person name="Negre B."/>
            <person name="Newfeld S."/>
            <person name="Nielsen R."/>
            <person name="Noor M.A."/>
            <person name="O'Grady P."/>
            <person name="Pachter L."/>
            <person name="Papaceit M."/>
            <person name="Parisi M.J."/>
            <person name="Parisi M."/>
            <person name="Parts L."/>
            <person name="Pedersen J.S."/>
            <person name="Pesole G."/>
            <person name="Phillippy A.M."/>
            <person name="Ponting C.P."/>
            <person name="Pop M."/>
            <person name="Porcelli D."/>
            <person name="Powell J.R."/>
            <person name="Prohaska S."/>
            <person name="Pruitt K."/>
            <person name="Puig M."/>
            <person name="Quesneville H."/>
            <person name="Ram K.R."/>
            <person name="Rand D."/>
            <person name="Rasmussen M.D."/>
            <person name="Reed L.K."/>
            <person name="Reenan R."/>
            <person name="Reily A."/>
            <person name="Remington K.A."/>
            <person name="Rieger T.T."/>
            <person name="Ritchie M.G."/>
            <person name="Robin C."/>
            <person name="Rogers Y.H."/>
            <person name="Rohde C."/>
            <person name="Rozas J."/>
            <person name="Rubenfield M.J."/>
            <person name="Ruiz A."/>
            <person name="Russo S."/>
            <person name="Salzberg S.L."/>
            <person name="Sanchez-Gracia A."/>
            <person name="Saranga D.J."/>
            <person name="Sato H."/>
            <person name="Schaeffer S.W."/>
            <person name="Schatz M.C."/>
            <person name="Schlenke T."/>
            <person name="Schwartz R."/>
            <person name="Segarra C."/>
            <person name="Singh R.S."/>
            <person name="Sirot L."/>
            <person name="Sirota M."/>
            <person name="Sisneros N.B."/>
            <person name="Smith C.D."/>
            <person name="Smith T.F."/>
            <person name="Spieth J."/>
            <person name="Stage D.E."/>
            <person name="Stark A."/>
            <person name="Stephan W."/>
            <person name="Strausberg R.L."/>
            <person name="Strempel S."/>
            <person name="Sturgill D."/>
            <person name="Sutton G."/>
            <person name="Sutton G.G."/>
            <person name="Tao W."/>
            <person name="Teichmann S."/>
            <person name="Tobari Y.N."/>
            <person name="Tomimura Y."/>
            <person name="Tsolas J.M."/>
            <person name="Valente V.L."/>
            <person name="Venter E."/>
            <person name="Venter J.C."/>
            <person name="Vicario S."/>
            <person name="Vieira F.G."/>
            <person name="Vilella A.J."/>
            <person name="Villasante A."/>
            <person name="Walenz B."/>
            <person name="Wang J."/>
            <person name="Wasserman M."/>
            <person name="Watts T."/>
            <person name="Wilson D."/>
            <person name="Wilson R.K."/>
            <person name="Wing R.A."/>
            <person name="Wolfner M.F."/>
            <person name="Wong A."/>
            <person name="Wong G.K."/>
            <person name="Wu C.I."/>
            <person name="Wu G."/>
            <person name="Yamamoto D."/>
            <person name="Yang H.P."/>
            <person name="Yang S.P."/>
            <person name="Yorke J.A."/>
            <person name="Yoshida K."/>
            <person name="Zdobnov E."/>
            <person name="Zhang P."/>
            <person name="Zhang Y."/>
            <person name="Zimin A.V."/>
            <person name="Baldwin J."/>
            <person name="Abdouelleil A."/>
            <person name="Abdulkadir J."/>
            <person name="Abebe A."/>
            <person name="Abera B."/>
            <person name="Abreu J."/>
            <person name="Acer S.C."/>
            <person name="Aftuck L."/>
            <person name="Alexander A."/>
            <person name="An P."/>
            <person name="Anderson E."/>
            <person name="Anderson S."/>
            <person name="Arachi H."/>
            <person name="Azer M."/>
            <person name="Bachantsang P."/>
            <person name="Barry A."/>
            <person name="Bayul T."/>
            <person name="Berlin A."/>
            <person name="Bessette D."/>
            <person name="Bloom T."/>
            <person name="Blye J."/>
            <person name="Boguslavskiy L."/>
            <person name="Bonnet C."/>
            <person name="Boukhgalter B."/>
            <person name="Bourzgui I."/>
            <person name="Brown A."/>
            <person name="Cahill P."/>
            <person name="Channer S."/>
            <person name="Cheshatsang Y."/>
            <person name="Chuda L."/>
            <person name="Citroen M."/>
            <person name="Collymore A."/>
            <person name="Cooke P."/>
            <person name="Costello M."/>
            <person name="D'Aco K."/>
            <person name="Daza R."/>
            <person name="De Haan G."/>
            <person name="DeGray S."/>
            <person name="DeMaso C."/>
            <person name="Dhargay N."/>
            <person name="Dooley K."/>
            <person name="Dooley E."/>
            <person name="Doricent M."/>
            <person name="Dorje P."/>
            <person name="Dorjee K."/>
            <person name="Dupes A."/>
            <person name="Elong R."/>
            <person name="Falk J."/>
            <person name="Farina A."/>
            <person name="Faro S."/>
            <person name="Ferguson D."/>
            <person name="Fisher S."/>
            <person name="Foley C.D."/>
            <person name="Franke A."/>
            <person name="Friedrich D."/>
            <person name="Gadbois L."/>
            <person name="Gearin G."/>
            <person name="Gearin C.R."/>
            <person name="Giannoukos G."/>
            <person name="Goode T."/>
            <person name="Graham J."/>
            <person name="Grandbois E."/>
            <person name="Grewal S."/>
            <person name="Gyaltsen K."/>
            <person name="Hafez N."/>
            <person name="Hagos B."/>
            <person name="Hall J."/>
            <person name="Henson C."/>
            <person name="Hollinger A."/>
            <person name="Honan T."/>
            <person name="Huard M.D."/>
            <person name="Hughes L."/>
            <person name="Hurhula B."/>
            <person name="Husby M.E."/>
            <person name="Kamat A."/>
            <person name="Kanga B."/>
            <person name="Kashin S."/>
            <person name="Khazanovich D."/>
            <person name="Kisner P."/>
            <person name="Lance K."/>
            <person name="Lara M."/>
            <person name="Lee W."/>
            <person name="Lennon N."/>
            <person name="Letendre F."/>
            <person name="LeVine R."/>
            <person name="Lipovsky A."/>
            <person name="Liu X."/>
            <person name="Liu J."/>
            <person name="Liu S."/>
            <person name="Lokyitsang T."/>
            <person name="Lokyitsang Y."/>
            <person name="Lubonja R."/>
            <person name="Lui A."/>
            <person name="MacDonald P."/>
            <person name="Magnisalis V."/>
            <person name="Maru K."/>
            <person name="Matthews C."/>
            <person name="McCusker W."/>
            <person name="McDonough S."/>
            <person name="Mehta T."/>
            <person name="Meldrim J."/>
            <person name="Meneus L."/>
            <person name="Mihai O."/>
            <person name="Mihalev A."/>
            <person name="Mihova T."/>
            <person name="Mittelman R."/>
            <person name="Mlenga V."/>
            <person name="Montmayeur A."/>
            <person name="Mulrain L."/>
            <person name="Navidi A."/>
            <person name="Naylor J."/>
            <person name="Negash T."/>
            <person name="Nguyen T."/>
            <person name="Nguyen N."/>
            <person name="Nicol R."/>
            <person name="Norbu C."/>
            <person name="Norbu N."/>
            <person name="Novod N."/>
            <person name="O'Neill B."/>
            <person name="Osman S."/>
            <person name="Markiewicz E."/>
            <person name="Oyono O.L."/>
            <person name="Patti C."/>
            <person name="Phunkhang P."/>
            <person name="Pierre F."/>
            <person name="Priest M."/>
            <person name="Raghuraman S."/>
            <person name="Rege F."/>
            <person name="Reyes R."/>
            <person name="Rise C."/>
            <person name="Rogov P."/>
            <person name="Ross K."/>
            <person name="Ryan E."/>
            <person name="Settipalli S."/>
            <person name="Shea T."/>
            <person name="Sherpa N."/>
            <person name="Shi L."/>
            <person name="Shih D."/>
            <person name="Sparrow T."/>
            <person name="Spaulding J."/>
            <person name="Stalker J."/>
            <person name="Stange-Thomann N."/>
            <person name="Stavropoulos S."/>
            <person name="Stone C."/>
            <person name="Strader C."/>
            <person name="Tesfaye S."/>
            <person name="Thomson T."/>
            <person name="Thoulutsang Y."/>
            <person name="Thoulutsang D."/>
            <person name="Topham K."/>
            <person name="Topping I."/>
            <person name="Tsamla T."/>
            <person name="Vassiliev H."/>
            <person name="Vo A."/>
            <person name="Wangchuk T."/>
            <person name="Wangdi T."/>
            <person name="Weiand M."/>
            <person name="Wilkinson J."/>
            <person name="Wilson A."/>
            <person name="Yadav S."/>
            <person name="Young G."/>
            <person name="Yu Q."/>
            <person name="Zembek L."/>
            <person name="Zhong D."/>
            <person name="Zimmer A."/>
            <person name="Zwirko Z."/>
            <person name="Jaffe D.B."/>
            <person name="Alvarez P."/>
            <person name="Brockman W."/>
            <person name="Butler J."/>
            <person name="Chin C."/>
            <person name="Gnerre S."/>
            <person name="Grabherr M."/>
            <person name="Kleber M."/>
            <person name="Mauceli E."/>
            <person name="MacCallum I."/>
        </authorList>
    </citation>
    <scope>NUCLEOTIDE SEQUENCE [LARGE SCALE GENOMIC DNA]</scope>
    <source>
        <strain evidence="9">Tucson 14030-0811.24</strain>
    </source>
</reference>
<dbReference type="InterPro" id="IPR020846">
    <property type="entry name" value="MFS_dom"/>
</dbReference>
<dbReference type="AlphaFoldDB" id="B4NK01"/>
<comment type="subcellular location">
    <subcellularLocation>
        <location evidence="1">Membrane</location>
        <topology evidence="1">Multi-pass membrane protein</topology>
    </subcellularLocation>
</comment>
<gene>
    <name evidence="8" type="primary">Dwil\GK13910</name>
    <name evidence="8" type="ORF">Dwil_GK13910</name>
</gene>
<protein>
    <recommendedName>
        <fullName evidence="7">Major facilitator superfamily (MFS) profile domain-containing protein</fullName>
    </recommendedName>
</protein>
<dbReference type="HOGENOM" id="CLU_001265_46_15_1"/>
<feature type="transmembrane region" description="Helical" evidence="6">
    <location>
        <begin position="248"/>
        <end position="267"/>
    </location>
</feature>
<evidence type="ECO:0000256" key="6">
    <source>
        <dbReference type="SAM" id="Phobius"/>
    </source>
</evidence>
<dbReference type="InParanoid" id="B4NK01"/>
<dbReference type="Gene3D" id="1.20.1250.20">
    <property type="entry name" value="MFS general substrate transporter like domains"/>
    <property type="match status" value="1"/>
</dbReference>
<evidence type="ECO:0000259" key="7">
    <source>
        <dbReference type="PROSITE" id="PS50850"/>
    </source>
</evidence>
<keyword evidence="9" id="KW-1185">Reference proteome</keyword>
<evidence type="ECO:0000256" key="1">
    <source>
        <dbReference type="ARBA" id="ARBA00004141"/>
    </source>
</evidence>
<feature type="domain" description="Major facilitator superfamily (MFS) profile" evidence="7">
    <location>
        <begin position="82"/>
        <end position="578"/>
    </location>
</feature>
<feature type="transmembrane region" description="Helical" evidence="6">
    <location>
        <begin position="524"/>
        <end position="547"/>
    </location>
</feature>
<evidence type="ECO:0000256" key="2">
    <source>
        <dbReference type="ARBA" id="ARBA00022448"/>
    </source>
</evidence>
<dbReference type="GO" id="GO:0022857">
    <property type="term" value="F:transmembrane transporter activity"/>
    <property type="evidence" value="ECO:0007669"/>
    <property type="project" value="InterPro"/>
</dbReference>
<feature type="transmembrane region" description="Helical" evidence="6">
    <location>
        <begin position="75"/>
        <end position="95"/>
    </location>
</feature>
<dbReference type="GO" id="GO:0016020">
    <property type="term" value="C:membrane"/>
    <property type="evidence" value="ECO:0007669"/>
    <property type="project" value="UniProtKB-SubCell"/>
</dbReference>
<name>B4NK01_DROWI</name>
<feature type="transmembrane region" description="Helical" evidence="6">
    <location>
        <begin position="120"/>
        <end position="139"/>
    </location>
</feature>
<accession>B4NK01</accession>
<dbReference type="PANTHER" id="PTHR23511">
    <property type="entry name" value="SYNAPTIC VESICLE GLYCOPROTEIN 2"/>
    <property type="match status" value="1"/>
</dbReference>
<keyword evidence="3 6" id="KW-0812">Transmembrane</keyword>
<dbReference type="InterPro" id="IPR036259">
    <property type="entry name" value="MFS_trans_sf"/>
</dbReference>
<keyword evidence="2" id="KW-0813">Transport</keyword>
<proteinExistence type="predicted"/>
<feature type="transmembrane region" description="Helical" evidence="6">
    <location>
        <begin position="438"/>
        <end position="455"/>
    </location>
</feature>
<dbReference type="eggNOG" id="KOG0255">
    <property type="taxonomic scope" value="Eukaryota"/>
</dbReference>
<evidence type="ECO:0000256" key="4">
    <source>
        <dbReference type="ARBA" id="ARBA00022989"/>
    </source>
</evidence>
<dbReference type="OrthoDB" id="3936150at2759"/>
<dbReference type="EMBL" id="CH964272">
    <property type="protein sequence ID" value="EDW84003.2"/>
    <property type="molecule type" value="Genomic_DNA"/>
</dbReference>
<feature type="transmembrane region" description="Helical" evidence="6">
    <location>
        <begin position="148"/>
        <end position="165"/>
    </location>
</feature>
<dbReference type="STRING" id="7260.B4NK01"/>
<feature type="transmembrane region" description="Helical" evidence="6">
    <location>
        <begin position="467"/>
        <end position="486"/>
    </location>
</feature>
<dbReference type="SUPFAM" id="SSF103473">
    <property type="entry name" value="MFS general substrate transporter"/>
    <property type="match status" value="1"/>
</dbReference>
<dbReference type="Pfam" id="PF07690">
    <property type="entry name" value="MFS_1"/>
    <property type="match status" value="1"/>
</dbReference>
<keyword evidence="4 6" id="KW-1133">Transmembrane helix</keyword>
<dbReference type="PROSITE" id="PS50850">
    <property type="entry name" value="MFS"/>
    <property type="match status" value="1"/>
</dbReference>
<dbReference type="PANTHER" id="PTHR23511:SF36">
    <property type="entry name" value="EG:BACR7A4.13 PROTEIN-RELATED"/>
    <property type="match status" value="1"/>
</dbReference>
<dbReference type="InterPro" id="IPR011701">
    <property type="entry name" value="MFS"/>
</dbReference>
<evidence type="ECO:0000313" key="9">
    <source>
        <dbReference type="Proteomes" id="UP000007798"/>
    </source>
</evidence>
<feature type="transmembrane region" description="Helical" evidence="6">
    <location>
        <begin position="356"/>
        <end position="381"/>
    </location>
</feature>
<evidence type="ECO:0000256" key="3">
    <source>
        <dbReference type="ARBA" id="ARBA00022692"/>
    </source>
</evidence>
<dbReference type="Proteomes" id="UP000007798">
    <property type="component" value="Unassembled WGS sequence"/>
</dbReference>
<feature type="transmembrane region" description="Helical" evidence="6">
    <location>
        <begin position="553"/>
        <end position="573"/>
    </location>
</feature>
<evidence type="ECO:0000313" key="8">
    <source>
        <dbReference type="EMBL" id="EDW84003.2"/>
    </source>
</evidence>
<feature type="transmembrane region" description="Helical" evidence="6">
    <location>
        <begin position="205"/>
        <end position="228"/>
    </location>
</feature>
<keyword evidence="5 6" id="KW-0472">Membrane</keyword>
<feature type="transmembrane region" description="Helical" evidence="6">
    <location>
        <begin position="492"/>
        <end position="517"/>
    </location>
</feature>
<organism evidence="8 9">
    <name type="scientific">Drosophila willistoni</name>
    <name type="common">Fruit fly</name>
    <dbReference type="NCBI Taxonomy" id="7260"/>
    <lineage>
        <taxon>Eukaryota</taxon>
        <taxon>Metazoa</taxon>
        <taxon>Ecdysozoa</taxon>
        <taxon>Arthropoda</taxon>
        <taxon>Hexapoda</taxon>
        <taxon>Insecta</taxon>
        <taxon>Pterygota</taxon>
        <taxon>Neoptera</taxon>
        <taxon>Endopterygota</taxon>
        <taxon>Diptera</taxon>
        <taxon>Brachycera</taxon>
        <taxon>Muscomorpha</taxon>
        <taxon>Ephydroidea</taxon>
        <taxon>Drosophilidae</taxon>
        <taxon>Drosophila</taxon>
        <taxon>Sophophora</taxon>
    </lineage>
</organism>
<sequence>MSLQFCTNLDKNKLLIRKAIRQKVNDKLKEINSVEPKKKNNEFTEIKSDGGKSEETYSDENSPADFNKAIEASGLGLYNVILLFLAIVGQFASIFESSTMSYILPIAECDLQLTLNDKGVLNAVGYAGMMISAIFWGYLADTRGRRNILLYGYLADAACVFGSALSQNFIMLITFKFLGGLIVNGPAAVLFTYLVEMHGPKHSGIIIMIVGMITSTAMLALPLFAWAIFPQDWQFRLFDSLQINTWQIYLFVCGLPSLLSGLILFILPESPRFLMGQGRNEEALKSFRTIYYFNTRKPKDTYPIKSLIQELPDRKSNKDEAIFTVEPNTEAKHAKPKSRSFLEGLQQMKPLFHKPLLLMSLRCYTMQLCIFLGMNTIRLWLPQLFASTAEYEALHFGEDDVSSTMCTILEYSVNKTAETLTNHENICSEPINISIDMYMNNIIVSATGFFGYFFAGGIVRVLGAKRLLTYGLFLSGLLGFTLYFSVNSLMTLVVSSLFQTVTVVSVSSLMSAVVTLFPTQLRSVVVAACMMCGRLGALTGNLLFPIFVQIGCMPPFLMVSAALILAGALSIFVPNPSKVTSS</sequence>
<feature type="transmembrane region" description="Helical" evidence="6">
    <location>
        <begin position="171"/>
        <end position="193"/>
    </location>
</feature>